<feature type="domain" description="N-acetyltransferase" evidence="1">
    <location>
        <begin position="12"/>
        <end position="174"/>
    </location>
</feature>
<dbReference type="InterPro" id="IPR000182">
    <property type="entry name" value="GNAT_dom"/>
</dbReference>
<dbReference type="InterPro" id="IPR016181">
    <property type="entry name" value="Acyl_CoA_acyltransferase"/>
</dbReference>
<evidence type="ECO:0000313" key="2">
    <source>
        <dbReference type="EMBL" id="MWG34657.1"/>
    </source>
</evidence>
<comment type="caution">
    <text evidence="2">The sequence shown here is derived from an EMBL/GenBank/DDBJ whole genome shotgun (WGS) entry which is preliminary data.</text>
</comment>
<dbReference type="Gene3D" id="3.40.630.30">
    <property type="match status" value="1"/>
</dbReference>
<dbReference type="Pfam" id="PF13302">
    <property type="entry name" value="Acetyltransf_3"/>
    <property type="match status" value="1"/>
</dbReference>
<name>A0A6B0GLS4_9EURY</name>
<dbReference type="EMBL" id="WSZK01000015">
    <property type="protein sequence ID" value="MWG34657.1"/>
    <property type="molecule type" value="Genomic_DNA"/>
</dbReference>
<evidence type="ECO:0000259" key="1">
    <source>
        <dbReference type="PROSITE" id="PS51186"/>
    </source>
</evidence>
<dbReference type="PANTHER" id="PTHR43328">
    <property type="entry name" value="ACETYLTRANSFERASE-RELATED"/>
    <property type="match status" value="1"/>
</dbReference>
<reference evidence="2 3" key="1">
    <citation type="submission" date="2019-12" db="EMBL/GenBank/DDBJ databases">
        <title>Halocatena pleomorpha gen. nov. sp. nov., an extremely halophilic archaeon of family Halobacteriaceae isolated from saltpan soil.</title>
        <authorList>
            <person name="Pal Y."/>
            <person name="Verma A."/>
            <person name="Krishnamurthi S."/>
            <person name="Kumar P."/>
        </authorList>
    </citation>
    <scope>NUCLEOTIDE SEQUENCE [LARGE SCALE GENOMIC DNA]</scope>
    <source>
        <strain evidence="2 3">JCM 16495</strain>
    </source>
</reference>
<dbReference type="PROSITE" id="PS51186">
    <property type="entry name" value="GNAT"/>
    <property type="match status" value="1"/>
</dbReference>
<dbReference type="PANTHER" id="PTHR43328:SF1">
    <property type="entry name" value="N-ACETYLTRANSFERASE DOMAIN-CONTAINING PROTEIN"/>
    <property type="match status" value="1"/>
</dbReference>
<dbReference type="AlphaFoldDB" id="A0A6B0GLS4"/>
<protein>
    <submittedName>
        <fullName evidence="2">GNAT family N-acetyltransferase</fullName>
    </submittedName>
</protein>
<keyword evidence="3" id="KW-1185">Reference proteome</keyword>
<dbReference type="GO" id="GO:0016747">
    <property type="term" value="F:acyltransferase activity, transferring groups other than amino-acyl groups"/>
    <property type="evidence" value="ECO:0007669"/>
    <property type="project" value="InterPro"/>
</dbReference>
<dbReference type="Proteomes" id="UP000451471">
    <property type="component" value="Unassembled WGS sequence"/>
</dbReference>
<keyword evidence="2" id="KW-0808">Transferase</keyword>
<dbReference type="OrthoDB" id="120213at2157"/>
<dbReference type="RefSeq" id="WP_158204313.1">
    <property type="nucleotide sequence ID" value="NZ_WSZK01000015.1"/>
</dbReference>
<accession>A0A6B0GLS4</accession>
<sequence>MPGPAFVRGERITLRTVEEEDLAFLQEQVNDPEVRRFLGATSPVNAHQEREWFEERGSSDETTSLLVCRDEEVMGSVGLHPRDGDRGVTGEIGIFLAEPYWGEGYGTEAGRLITDYAFDERRHHRVVARVFDGNVGSQRVWEKLGFRHEAVHREAMYLHGEYLDEHLYAVLEDEWRAE</sequence>
<dbReference type="SUPFAM" id="SSF55729">
    <property type="entry name" value="Acyl-CoA N-acyltransferases (Nat)"/>
    <property type="match status" value="1"/>
</dbReference>
<proteinExistence type="predicted"/>
<organism evidence="2 3">
    <name type="scientific">Halomarina oriensis</name>
    <dbReference type="NCBI Taxonomy" id="671145"/>
    <lineage>
        <taxon>Archaea</taxon>
        <taxon>Methanobacteriati</taxon>
        <taxon>Methanobacteriota</taxon>
        <taxon>Stenosarchaea group</taxon>
        <taxon>Halobacteria</taxon>
        <taxon>Halobacteriales</taxon>
        <taxon>Natronomonadaceae</taxon>
        <taxon>Halomarina</taxon>
    </lineage>
</organism>
<evidence type="ECO:0000313" key="3">
    <source>
        <dbReference type="Proteomes" id="UP000451471"/>
    </source>
</evidence>
<gene>
    <name evidence="2" type="ORF">GQS65_09175</name>
</gene>